<sequence length="59" mass="6027">MKTIIMTTVLSVIGFAYLALCAYGISRTGSAEGLADIGNTRLLGVVAIGLAVATGVRKK</sequence>
<evidence type="ECO:0000256" key="1">
    <source>
        <dbReference type="SAM" id="Phobius"/>
    </source>
</evidence>
<organism evidence="2 3">
    <name type="scientific">Mycolicibacterium gadium</name>
    <name type="common">Mycobacterium gadium</name>
    <dbReference type="NCBI Taxonomy" id="1794"/>
    <lineage>
        <taxon>Bacteria</taxon>
        <taxon>Bacillati</taxon>
        <taxon>Actinomycetota</taxon>
        <taxon>Actinomycetes</taxon>
        <taxon>Mycobacteriales</taxon>
        <taxon>Mycobacteriaceae</taxon>
        <taxon>Mycolicibacterium</taxon>
    </lineage>
</organism>
<keyword evidence="1" id="KW-1133">Transmembrane helix</keyword>
<dbReference type="EMBL" id="AP022608">
    <property type="protein sequence ID" value="BBZ20871.1"/>
    <property type="molecule type" value="Genomic_DNA"/>
</dbReference>
<evidence type="ECO:0000313" key="3">
    <source>
        <dbReference type="Proteomes" id="UP000466187"/>
    </source>
</evidence>
<reference evidence="2 3" key="1">
    <citation type="journal article" date="2019" name="Emerg. Microbes Infect.">
        <title>Comprehensive subspecies identification of 175 nontuberculous mycobacteria species based on 7547 genomic profiles.</title>
        <authorList>
            <person name="Matsumoto Y."/>
            <person name="Kinjo T."/>
            <person name="Motooka D."/>
            <person name="Nabeya D."/>
            <person name="Jung N."/>
            <person name="Uechi K."/>
            <person name="Horii T."/>
            <person name="Iida T."/>
            <person name="Fujita J."/>
            <person name="Nakamura S."/>
        </authorList>
    </citation>
    <scope>NUCLEOTIDE SEQUENCE [LARGE SCALE GENOMIC DNA]</scope>
    <source>
        <strain evidence="2 3">JCM 12688</strain>
    </source>
</reference>
<feature type="transmembrane region" description="Helical" evidence="1">
    <location>
        <begin position="7"/>
        <end position="25"/>
    </location>
</feature>
<dbReference type="AlphaFoldDB" id="A0A7I7WWJ6"/>
<name>A0A7I7WWJ6_MYCGU</name>
<proteinExistence type="predicted"/>
<keyword evidence="1" id="KW-0472">Membrane</keyword>
<feature type="transmembrane region" description="Helical" evidence="1">
    <location>
        <begin position="37"/>
        <end position="56"/>
    </location>
</feature>
<dbReference type="RefSeq" id="WP_163683912.1">
    <property type="nucleotide sequence ID" value="NZ_AP022608.1"/>
</dbReference>
<protein>
    <submittedName>
        <fullName evidence="2">Uncharacterized protein</fullName>
    </submittedName>
</protein>
<dbReference type="Proteomes" id="UP000466187">
    <property type="component" value="Chromosome"/>
</dbReference>
<evidence type="ECO:0000313" key="2">
    <source>
        <dbReference type="EMBL" id="BBZ20871.1"/>
    </source>
</evidence>
<accession>A0A7I7WWJ6</accession>
<gene>
    <name evidence="2" type="ORF">MGAD_52060</name>
</gene>
<dbReference type="KEGG" id="mgad:MGAD_52060"/>
<keyword evidence="1" id="KW-0812">Transmembrane</keyword>